<organism evidence="2 3">
    <name type="scientific">Methylovulum psychrotolerans</name>
    <dbReference type="NCBI Taxonomy" id="1704499"/>
    <lineage>
        <taxon>Bacteria</taxon>
        <taxon>Pseudomonadati</taxon>
        <taxon>Pseudomonadota</taxon>
        <taxon>Gammaproteobacteria</taxon>
        <taxon>Methylococcales</taxon>
        <taxon>Methylococcaceae</taxon>
        <taxon>Methylovulum</taxon>
    </lineage>
</organism>
<evidence type="ECO:0000313" key="3">
    <source>
        <dbReference type="Proteomes" id="UP000237423"/>
    </source>
</evidence>
<protein>
    <submittedName>
        <fullName evidence="2">Uncharacterized protein</fullName>
    </submittedName>
</protein>
<accession>A0A2S5CR63</accession>
<proteinExistence type="predicted"/>
<dbReference type="Proteomes" id="UP000237423">
    <property type="component" value="Unassembled WGS sequence"/>
</dbReference>
<keyword evidence="1" id="KW-1133">Transmembrane helix</keyword>
<name>A0A2S5CR63_9GAMM</name>
<keyword evidence="1" id="KW-0812">Transmembrane</keyword>
<feature type="transmembrane region" description="Helical" evidence="1">
    <location>
        <begin position="79"/>
        <end position="98"/>
    </location>
</feature>
<evidence type="ECO:0000313" key="2">
    <source>
        <dbReference type="EMBL" id="POZ53309.1"/>
    </source>
</evidence>
<evidence type="ECO:0000256" key="1">
    <source>
        <dbReference type="SAM" id="Phobius"/>
    </source>
</evidence>
<keyword evidence="1" id="KW-0472">Membrane</keyword>
<comment type="caution">
    <text evidence="2">The sequence shown here is derived from an EMBL/GenBank/DDBJ whole genome shotgun (WGS) entry which is preliminary data.</text>
</comment>
<gene>
    <name evidence="2" type="ORF">AADEFJLK_00329</name>
</gene>
<dbReference type="EMBL" id="PGFZ01000001">
    <property type="protein sequence ID" value="POZ53309.1"/>
    <property type="molecule type" value="Genomic_DNA"/>
</dbReference>
<reference evidence="2 3" key="1">
    <citation type="submission" date="2017-11" db="EMBL/GenBank/DDBJ databases">
        <title>Draft Genome Sequence of Methylobacter psychrotolerans Sph1T, an Obligate Methanotroph from Low-Temperature Environments.</title>
        <authorList>
            <person name="Oshkin I.Y."/>
            <person name="Miroshnikov K."/>
            <person name="Belova S.E."/>
            <person name="Korzhenkov A."/>
            <person name="Toshchakov S.V."/>
            <person name="Dedysh S.N."/>
        </authorList>
    </citation>
    <scope>NUCLEOTIDE SEQUENCE [LARGE SCALE GENOMIC DNA]</scope>
    <source>
        <strain evidence="2 3">Sph1</strain>
    </source>
</reference>
<sequence length="99" mass="11730">MIRFFLDLNRFFVNRLLDISNYFFGFLSFCFFVAPYCIAIVLFTPFKFYKSVINGHIISWASFWLYISHCLDSDFLRNFAFLFVFCFDAILLALLAVAL</sequence>
<feature type="transmembrane region" description="Helical" evidence="1">
    <location>
        <begin position="21"/>
        <end position="42"/>
    </location>
</feature>
<dbReference type="AlphaFoldDB" id="A0A2S5CR63"/>